<feature type="transmembrane region" description="Helical" evidence="7">
    <location>
        <begin position="279"/>
        <end position="297"/>
    </location>
</feature>
<evidence type="ECO:0000256" key="2">
    <source>
        <dbReference type="ARBA" id="ARBA00022692"/>
    </source>
</evidence>
<keyword evidence="9" id="KW-1185">Reference proteome</keyword>
<feature type="region of interest" description="Disordered" evidence="6">
    <location>
        <begin position="1"/>
        <end position="21"/>
    </location>
</feature>
<gene>
    <name evidence="8" type="ORF">PMEA_00013165</name>
</gene>
<keyword evidence="4 7" id="KW-0472">Membrane</keyword>
<dbReference type="GO" id="GO:0016020">
    <property type="term" value="C:membrane"/>
    <property type="evidence" value="ECO:0007669"/>
    <property type="project" value="UniProtKB-SubCell"/>
</dbReference>
<dbReference type="InterPro" id="IPR051085">
    <property type="entry name" value="MB_O-acyltransferase"/>
</dbReference>
<feature type="transmembrane region" description="Helical" evidence="7">
    <location>
        <begin position="92"/>
        <end position="110"/>
    </location>
</feature>
<dbReference type="EMBL" id="CALNXJ010000023">
    <property type="protein sequence ID" value="CAH3128899.1"/>
    <property type="molecule type" value="Genomic_DNA"/>
</dbReference>
<name>A0AAU9WXC5_9CNID</name>
<feature type="transmembrane region" description="Helical" evidence="7">
    <location>
        <begin position="412"/>
        <end position="433"/>
    </location>
</feature>
<feature type="transmembrane region" description="Helical" evidence="7">
    <location>
        <begin position="143"/>
        <end position="171"/>
    </location>
</feature>
<comment type="subcellular location">
    <subcellularLocation>
        <location evidence="1">Membrane</location>
        <topology evidence="1">Multi-pass membrane protein</topology>
    </subcellularLocation>
</comment>
<evidence type="ECO:0000256" key="1">
    <source>
        <dbReference type="ARBA" id="ARBA00004141"/>
    </source>
</evidence>
<dbReference type="Pfam" id="PF03062">
    <property type="entry name" value="MBOAT"/>
    <property type="match status" value="1"/>
</dbReference>
<feature type="transmembrane region" description="Helical" evidence="7">
    <location>
        <begin position="386"/>
        <end position="406"/>
    </location>
</feature>
<protein>
    <submittedName>
        <fullName evidence="8">Uncharacterized protein</fullName>
    </submittedName>
</protein>
<organism evidence="8 9">
    <name type="scientific">Pocillopora meandrina</name>
    <dbReference type="NCBI Taxonomy" id="46732"/>
    <lineage>
        <taxon>Eukaryota</taxon>
        <taxon>Metazoa</taxon>
        <taxon>Cnidaria</taxon>
        <taxon>Anthozoa</taxon>
        <taxon>Hexacorallia</taxon>
        <taxon>Scleractinia</taxon>
        <taxon>Astrocoeniina</taxon>
        <taxon>Pocilloporidae</taxon>
        <taxon>Pocillopora</taxon>
    </lineage>
</organism>
<accession>A0AAU9WXC5</accession>
<reference evidence="8 9" key="1">
    <citation type="submission" date="2022-05" db="EMBL/GenBank/DDBJ databases">
        <authorList>
            <consortium name="Genoscope - CEA"/>
            <person name="William W."/>
        </authorList>
    </citation>
    <scope>NUCLEOTIDE SEQUENCE [LARGE SCALE GENOMIC DNA]</scope>
</reference>
<evidence type="ECO:0000313" key="8">
    <source>
        <dbReference type="EMBL" id="CAH3128899.1"/>
    </source>
</evidence>
<dbReference type="Proteomes" id="UP001159428">
    <property type="component" value="Unassembled WGS sequence"/>
</dbReference>
<feature type="transmembrane region" description="Helical" evidence="7">
    <location>
        <begin position="30"/>
        <end position="49"/>
    </location>
</feature>
<dbReference type="InterPro" id="IPR004299">
    <property type="entry name" value="MBOAT_fam"/>
</dbReference>
<dbReference type="AlphaFoldDB" id="A0AAU9WXC5"/>
<feature type="transmembrane region" description="Helical" evidence="7">
    <location>
        <begin position="453"/>
        <end position="474"/>
    </location>
</feature>
<evidence type="ECO:0000256" key="7">
    <source>
        <dbReference type="SAM" id="Phobius"/>
    </source>
</evidence>
<comment type="similarity">
    <text evidence="5">Belongs to the membrane-bound acyltransferase family. HHAT subfamily.</text>
</comment>
<proteinExistence type="inferred from homology"/>
<feature type="transmembrane region" description="Helical" evidence="7">
    <location>
        <begin position="486"/>
        <end position="506"/>
    </location>
</feature>
<evidence type="ECO:0000256" key="4">
    <source>
        <dbReference type="ARBA" id="ARBA00023136"/>
    </source>
</evidence>
<evidence type="ECO:0000256" key="5">
    <source>
        <dbReference type="ARBA" id="ARBA00038268"/>
    </source>
</evidence>
<sequence>MSTSDMENVDENKSSDHQNRKHGPLPLAEISVYWVVWISLLSCAMYSIYKASEDYKDEIYADDLQEGWKFIGRKKDVTDFEWEFWISAIKSLMPAMLVHMLGGLFFSRFIPQLKPLYCLAFALSFLLYITSLKPVLFMVGHCLLVYASCFMFKSIIAMWICSLGIVLSLQIHSVRMWQINPLSPIGEIKNFTLFVCMMGNLRCISFGMEYCWRSREMEKDKPLKQYSLIDLLVYNFYLPLFANGPVVDFDTFQRTFYQPYRPFTREEVKSLLWGTARTLFWYFFLECYLHFIYSTAFTQDPRLFSALDNWALCGIMYSQLHIFLVKYKVFYRCTTLLAEVDRIEVPLLPRCVTTLYLFTDMWKYFDRGLNFWMKRYIYIPLGGSRTGVFRQIVASFSAFAFIWLWHGAHAHTVWWFIPNWIGVVVESMAGIVLKLPSVRRLEDKLSPAASRRIRAMFGVVTVSCLILSNLVFLSGSEPIWFYIKRMLYFGWPSSTLLILFTMYLVVQTNMELNRHISKW</sequence>
<evidence type="ECO:0000256" key="3">
    <source>
        <dbReference type="ARBA" id="ARBA00022989"/>
    </source>
</evidence>
<feature type="transmembrane region" description="Helical" evidence="7">
    <location>
        <begin position="309"/>
        <end position="327"/>
    </location>
</feature>
<comment type="caution">
    <text evidence="8">The sequence shown here is derived from an EMBL/GenBank/DDBJ whole genome shotgun (WGS) entry which is preliminary data.</text>
</comment>
<evidence type="ECO:0000256" key="6">
    <source>
        <dbReference type="SAM" id="MobiDB-lite"/>
    </source>
</evidence>
<evidence type="ECO:0000313" key="9">
    <source>
        <dbReference type="Proteomes" id="UP001159428"/>
    </source>
</evidence>
<keyword evidence="3 7" id="KW-1133">Transmembrane helix</keyword>
<dbReference type="PANTHER" id="PTHR13285:SF18">
    <property type="entry name" value="PROTEIN-CYSTEINE N-PALMITOYLTRANSFERASE RASP"/>
    <property type="match status" value="1"/>
</dbReference>
<dbReference type="GO" id="GO:0005783">
    <property type="term" value="C:endoplasmic reticulum"/>
    <property type="evidence" value="ECO:0007669"/>
    <property type="project" value="TreeGrafter"/>
</dbReference>
<keyword evidence="2 7" id="KW-0812">Transmembrane</keyword>
<feature type="transmembrane region" description="Helical" evidence="7">
    <location>
        <begin position="116"/>
        <end position="136"/>
    </location>
</feature>
<dbReference type="GO" id="GO:0016409">
    <property type="term" value="F:palmitoyltransferase activity"/>
    <property type="evidence" value="ECO:0007669"/>
    <property type="project" value="TreeGrafter"/>
</dbReference>
<dbReference type="PANTHER" id="PTHR13285">
    <property type="entry name" value="ACYLTRANSFERASE"/>
    <property type="match status" value="1"/>
</dbReference>